<dbReference type="InterPro" id="IPR044611">
    <property type="entry name" value="E3A/B/C-like"/>
</dbReference>
<evidence type="ECO:0000313" key="12">
    <source>
        <dbReference type="EMBL" id="KAK2156726.1"/>
    </source>
</evidence>
<dbReference type="SUPFAM" id="SSF56204">
    <property type="entry name" value="Hect, E3 ligase catalytic domain"/>
    <property type="match status" value="1"/>
</dbReference>
<evidence type="ECO:0000256" key="10">
    <source>
        <dbReference type="PROSITE-ProRule" id="PRU00104"/>
    </source>
</evidence>
<dbReference type="EC" id="2.3.2.26" evidence="3"/>
<comment type="pathway">
    <text evidence="2">Protein modification; protein ubiquitination.</text>
</comment>
<dbReference type="GO" id="GO:0006511">
    <property type="term" value="P:ubiquitin-dependent protein catabolic process"/>
    <property type="evidence" value="ECO:0007669"/>
    <property type="project" value="TreeGrafter"/>
</dbReference>
<dbReference type="PROSITE" id="PS50096">
    <property type="entry name" value="IQ"/>
    <property type="match status" value="1"/>
</dbReference>
<evidence type="ECO:0000259" key="11">
    <source>
        <dbReference type="PROSITE" id="PS50237"/>
    </source>
</evidence>
<dbReference type="FunFam" id="3.30.2410.10:FF:000012">
    <property type="entry name" value="Ubiquitin-protein ligase E3B"/>
    <property type="match status" value="1"/>
</dbReference>
<dbReference type="PANTHER" id="PTHR45700">
    <property type="entry name" value="UBIQUITIN-PROTEIN LIGASE E3C"/>
    <property type="match status" value="1"/>
</dbReference>
<evidence type="ECO:0000256" key="6">
    <source>
        <dbReference type="ARBA" id="ARBA00023018"/>
    </source>
</evidence>
<evidence type="ECO:0000313" key="13">
    <source>
        <dbReference type="Proteomes" id="UP001208570"/>
    </source>
</evidence>
<evidence type="ECO:0000256" key="4">
    <source>
        <dbReference type="ARBA" id="ARBA00022679"/>
    </source>
</evidence>
<dbReference type="InterPro" id="IPR035983">
    <property type="entry name" value="Hect_E3_ubiquitin_ligase"/>
</dbReference>
<accession>A0AAD9JPV7</accession>
<dbReference type="PANTHER" id="PTHR45700:SF3">
    <property type="entry name" value="UBIQUITIN-PROTEIN LIGASE E3B"/>
    <property type="match status" value="1"/>
</dbReference>
<dbReference type="Gene3D" id="3.30.2410.10">
    <property type="entry name" value="Hect, E3 ligase catalytic domain"/>
    <property type="match status" value="1"/>
</dbReference>
<dbReference type="CDD" id="cd00078">
    <property type="entry name" value="HECTc"/>
    <property type="match status" value="1"/>
</dbReference>
<dbReference type="GO" id="GO:0014069">
    <property type="term" value="C:postsynaptic density"/>
    <property type="evidence" value="ECO:0007669"/>
    <property type="project" value="UniProtKB-SubCell"/>
</dbReference>
<proteinExistence type="predicted"/>
<dbReference type="EMBL" id="JAODUP010000206">
    <property type="protein sequence ID" value="KAK2156726.1"/>
    <property type="molecule type" value="Genomic_DNA"/>
</dbReference>
<evidence type="ECO:0000256" key="8">
    <source>
        <dbReference type="ARBA" id="ARBA00067505"/>
    </source>
</evidence>
<evidence type="ECO:0000256" key="1">
    <source>
        <dbReference type="ARBA" id="ARBA00000885"/>
    </source>
</evidence>
<dbReference type="AlphaFoldDB" id="A0AAD9JPV7"/>
<name>A0AAD9JPV7_9ANNE</name>
<comment type="catalytic activity">
    <reaction evidence="1">
        <text>S-ubiquitinyl-[E2 ubiquitin-conjugating enzyme]-L-cysteine + [acceptor protein]-L-lysine = [E2 ubiquitin-conjugating enzyme]-L-cysteine + N(6)-ubiquitinyl-[acceptor protein]-L-lysine.</text>
        <dbReference type="EC" id="2.3.2.26"/>
    </reaction>
</comment>
<gene>
    <name evidence="12" type="ORF">LSH36_206g00029</name>
</gene>
<organism evidence="12 13">
    <name type="scientific">Paralvinella palmiformis</name>
    <dbReference type="NCBI Taxonomy" id="53620"/>
    <lineage>
        <taxon>Eukaryota</taxon>
        <taxon>Metazoa</taxon>
        <taxon>Spiralia</taxon>
        <taxon>Lophotrochozoa</taxon>
        <taxon>Annelida</taxon>
        <taxon>Polychaeta</taxon>
        <taxon>Sedentaria</taxon>
        <taxon>Canalipalpata</taxon>
        <taxon>Terebellida</taxon>
        <taxon>Terebelliformia</taxon>
        <taxon>Alvinellidae</taxon>
        <taxon>Paralvinella</taxon>
    </lineage>
</organism>
<keyword evidence="5 10" id="KW-0833">Ubl conjugation pathway</keyword>
<evidence type="ECO:0000256" key="2">
    <source>
        <dbReference type="ARBA" id="ARBA00004906"/>
    </source>
</evidence>
<keyword evidence="4" id="KW-0808">Transferase</keyword>
<evidence type="ECO:0000256" key="5">
    <source>
        <dbReference type="ARBA" id="ARBA00022786"/>
    </source>
</evidence>
<dbReference type="PROSITE" id="PS50237">
    <property type="entry name" value="HECT"/>
    <property type="match status" value="1"/>
</dbReference>
<dbReference type="GO" id="GO:0000209">
    <property type="term" value="P:protein polyubiquitination"/>
    <property type="evidence" value="ECO:0007669"/>
    <property type="project" value="InterPro"/>
</dbReference>
<comment type="subcellular location">
    <subcellularLocation>
        <location evidence="7">Postsynaptic density</location>
    </subcellularLocation>
</comment>
<dbReference type="Gene3D" id="3.90.1750.10">
    <property type="entry name" value="Hect, E3 ligase catalytic domains"/>
    <property type="match status" value="1"/>
</dbReference>
<sequence length="1159" mass="132664">MFGRVDLGKKNQFLDKAKSAREERAQEKYKESSLIKIQALVRRFLVRCSINKQIRKELDLLIQLPKAAEDEYKPTFKSATEVFQIIRRFMFVMKENEDQLRFEYLCKYILASMNAESIKPENQTDMRLITTCLHMLITFTNPNPWKILQGKQGEVLKPSLVKLCNNLMGDLNTRGLYPCLQILLTQGLSRSRPAFKSASLSASVTIALRPLIAANFSQTLLTSFVLHIMSVPALIEHVFVMSQECLVLLMTHRLFKQCVELLCNEQSTRIVFNILEGNYALCLLANLIQLGMIEMEGLLENTQNFMFVVRRLLESCRRYVQGKKSNLTHWHPVLGWFAQKTDQGLHDAMPNVVKQLKHLWGMKMIHLLFEPLFAYADFKNVEDKRTSKMQTSPSKNFLKKAFEKASSKPSSDHVKLNSPVLMSTCTACGMYLSAISTLTQLKFDILAALFDVLIILIITNFISETTLRRIHKDKKMDKKNLEDIWRNLSDHCGITANRVYTGLVPNSQRIHPHYIGVLILQWLEYRWLQGSGFESCSCLCLWDLFPLAGATQPHVPGLCYQDILLPKLWFLLQDVGSQNGLKPFMELLVTKPNSMDHPLFDLLHMACVTAAHIITILDEVELYEQEKPFAVKQLVTISTFLNQFICKTIWNELLDVQVARSNDIYQAAHTLLMILYERDCRRSYTPKDHWLIKDVKPSAFLADLDKGKRNAQFLLQKVPHIIPHKERVILFRRNVTREKEVLGLLESACVSPQSTLITVHRSRIIEDGYRQLAIIPVNSLKGLIRVKFINEQGLDEAGIDQDGVFKEFLEETIKKVFDPSLNLFRVMHPDVDNKANLGTNCSVVVWALTISINNRVCFCGSGFVEQSLLPGISCFDVFQGIVVDVPFASFFLSQILGQQHSATYSSMDELPSLDPELYKSLTYVKHYESDLSDLELTFSYDEDIMGKLVNHELIPGGKAVTVTNENKISYVHLMAHFKIRVQIKEQTSAFIHGFRSVINIEWLQMFSAPELQKLISGETGDIDLDDLRKHTQYYGGFHNNHRVINWLWDTLEKDFTPQERSLFLKFVTSCSKSPLLGFAHMEPPFSIRCVEVSDEQDTGDTVGSVLKGFFNIRKKDPVGRLPTSSTCFNLLKLPNYQKKSTLREKLRYAITSNTGFELS</sequence>
<dbReference type="Gene3D" id="3.30.2160.10">
    <property type="entry name" value="Hect, E3 ligase catalytic domain"/>
    <property type="match status" value="1"/>
</dbReference>
<keyword evidence="13" id="KW-1185">Reference proteome</keyword>
<dbReference type="InterPro" id="IPR000569">
    <property type="entry name" value="HECT_dom"/>
</dbReference>
<keyword evidence="6" id="KW-0770">Synapse</keyword>
<dbReference type="GO" id="GO:0061630">
    <property type="term" value="F:ubiquitin protein ligase activity"/>
    <property type="evidence" value="ECO:0007669"/>
    <property type="project" value="UniProtKB-EC"/>
</dbReference>
<evidence type="ECO:0000256" key="7">
    <source>
        <dbReference type="ARBA" id="ARBA00034105"/>
    </source>
</evidence>
<dbReference type="FunFam" id="3.30.2160.10:FF:000002">
    <property type="entry name" value="Putative Ubiquitin-protein ligase E3C"/>
    <property type="match status" value="1"/>
</dbReference>
<evidence type="ECO:0000256" key="9">
    <source>
        <dbReference type="ARBA" id="ARBA00077267"/>
    </source>
</evidence>
<dbReference type="Pfam" id="PF00632">
    <property type="entry name" value="HECT"/>
    <property type="match status" value="1"/>
</dbReference>
<feature type="active site" description="Glycyl thioester intermediate" evidence="10">
    <location>
        <position position="1127"/>
    </location>
</feature>
<dbReference type="Proteomes" id="UP001208570">
    <property type="component" value="Unassembled WGS sequence"/>
</dbReference>
<protein>
    <recommendedName>
        <fullName evidence="8">Ubiquitin-protein ligase E3B</fullName>
        <ecNumber evidence="3">2.3.2.26</ecNumber>
    </recommendedName>
    <alternativeName>
        <fullName evidence="9">HECT-type ubiquitin transferase E3B</fullName>
    </alternativeName>
</protein>
<feature type="domain" description="HECT" evidence="11">
    <location>
        <begin position="780"/>
        <end position="1159"/>
    </location>
</feature>
<comment type="caution">
    <text evidence="12">The sequence shown here is derived from an EMBL/GenBank/DDBJ whole genome shotgun (WGS) entry which is preliminary data.</text>
</comment>
<dbReference type="SMART" id="SM00119">
    <property type="entry name" value="HECTc"/>
    <property type="match status" value="1"/>
</dbReference>
<evidence type="ECO:0000256" key="3">
    <source>
        <dbReference type="ARBA" id="ARBA00012485"/>
    </source>
</evidence>
<reference evidence="12" key="1">
    <citation type="journal article" date="2023" name="Mol. Biol. Evol.">
        <title>Third-Generation Sequencing Reveals the Adaptive Role of the Epigenome in Three Deep-Sea Polychaetes.</title>
        <authorList>
            <person name="Perez M."/>
            <person name="Aroh O."/>
            <person name="Sun Y."/>
            <person name="Lan Y."/>
            <person name="Juniper S.K."/>
            <person name="Young C.R."/>
            <person name="Angers B."/>
            <person name="Qian P.Y."/>
        </authorList>
    </citation>
    <scope>NUCLEOTIDE SEQUENCE</scope>
    <source>
        <strain evidence="12">P08H-3</strain>
    </source>
</reference>